<gene>
    <name evidence="7" type="ordered locus">Shew_0898</name>
</gene>
<name>A3QBC1_SHELP</name>
<dbReference type="KEGG" id="slo:Shew_0898"/>
<dbReference type="PANTHER" id="PTHR38776">
    <property type="entry name" value="MLTA-INTERACTING PROTEIN-RELATED"/>
    <property type="match status" value="1"/>
</dbReference>
<sequence precursor="true">MVIFCLDSCLTRFSVSIPMKNKLLTSLLTSLLLCFAVQAEEQKVCHMDDECVEVGQWQLGLALGYGERSNPVRDYDDIPIYLAPTLAYYGDRWFFDNGNLGYTLADEELFSVNLTTSFSSDSAYFYRWDPSNIFISGTSQLSSTPSAFTSRFQAFGAEPEPVFNELEDRKFTLLGGAEAFIYTPMGIINLALAHDLFDVHSGMEAKVKWLYNLSWTDWKFEFAAVANWKSEEIINYYYGVRPSENTYWSERYRAGSGTNLGLELTTQYIMSEHWELLFLVRYTDLADEITASPLVTESYTNTYFIGTAYRF</sequence>
<evidence type="ECO:0000256" key="6">
    <source>
        <dbReference type="SAM" id="SignalP"/>
    </source>
</evidence>
<dbReference type="InterPro" id="IPR010583">
    <property type="entry name" value="MipA"/>
</dbReference>
<feature type="signal peptide" evidence="6">
    <location>
        <begin position="1"/>
        <end position="39"/>
    </location>
</feature>
<comment type="subcellular location">
    <subcellularLocation>
        <location evidence="1">Cell outer membrane</location>
    </subcellularLocation>
</comment>
<keyword evidence="5" id="KW-0998">Cell outer membrane</keyword>
<keyword evidence="8" id="KW-1185">Reference proteome</keyword>
<protein>
    <submittedName>
        <fullName evidence="7">MltA-interacting MipA family protein</fullName>
    </submittedName>
</protein>
<evidence type="ECO:0000313" key="7">
    <source>
        <dbReference type="EMBL" id="ABO22769.1"/>
    </source>
</evidence>
<dbReference type="Pfam" id="PF06629">
    <property type="entry name" value="MipA"/>
    <property type="match status" value="1"/>
</dbReference>
<dbReference type="DNASU" id="4923832"/>
<evidence type="ECO:0000256" key="4">
    <source>
        <dbReference type="ARBA" id="ARBA00023136"/>
    </source>
</evidence>
<comment type="similarity">
    <text evidence="2">Belongs to the MipA/OmpV family.</text>
</comment>
<dbReference type="GO" id="GO:0009279">
    <property type="term" value="C:cell outer membrane"/>
    <property type="evidence" value="ECO:0007669"/>
    <property type="project" value="UniProtKB-SubCell"/>
</dbReference>
<dbReference type="AlphaFoldDB" id="A3QBC1"/>
<dbReference type="HOGENOM" id="CLU_063465_0_0_6"/>
<dbReference type="eggNOG" id="COG3713">
    <property type="taxonomic scope" value="Bacteria"/>
</dbReference>
<evidence type="ECO:0000256" key="5">
    <source>
        <dbReference type="ARBA" id="ARBA00023237"/>
    </source>
</evidence>
<proteinExistence type="inferred from homology"/>
<dbReference type="Proteomes" id="UP000001558">
    <property type="component" value="Chromosome"/>
</dbReference>
<evidence type="ECO:0000256" key="1">
    <source>
        <dbReference type="ARBA" id="ARBA00004442"/>
    </source>
</evidence>
<keyword evidence="3 6" id="KW-0732">Signal</keyword>
<evidence type="ECO:0000256" key="3">
    <source>
        <dbReference type="ARBA" id="ARBA00022729"/>
    </source>
</evidence>
<dbReference type="PANTHER" id="PTHR38776:SF1">
    <property type="entry name" value="MLTA-INTERACTING PROTEIN-RELATED"/>
    <property type="match status" value="1"/>
</dbReference>
<dbReference type="STRING" id="323850.Shew_0898"/>
<feature type="chain" id="PRO_5002657141" evidence="6">
    <location>
        <begin position="40"/>
        <end position="311"/>
    </location>
</feature>
<accession>A3QBC1</accession>
<organism evidence="7 8">
    <name type="scientific">Shewanella loihica (strain ATCC BAA-1088 / PV-4)</name>
    <dbReference type="NCBI Taxonomy" id="323850"/>
    <lineage>
        <taxon>Bacteria</taxon>
        <taxon>Pseudomonadati</taxon>
        <taxon>Pseudomonadota</taxon>
        <taxon>Gammaproteobacteria</taxon>
        <taxon>Alteromonadales</taxon>
        <taxon>Shewanellaceae</taxon>
        <taxon>Shewanella</taxon>
    </lineage>
</organism>
<dbReference type="GO" id="GO:0009252">
    <property type="term" value="P:peptidoglycan biosynthetic process"/>
    <property type="evidence" value="ECO:0007669"/>
    <property type="project" value="TreeGrafter"/>
</dbReference>
<evidence type="ECO:0000313" key="8">
    <source>
        <dbReference type="Proteomes" id="UP000001558"/>
    </source>
</evidence>
<reference evidence="7 8" key="1">
    <citation type="submission" date="2007-03" db="EMBL/GenBank/DDBJ databases">
        <title>Complete sequence of Shewanella loihica PV-4.</title>
        <authorList>
            <consortium name="US DOE Joint Genome Institute"/>
            <person name="Copeland A."/>
            <person name="Lucas S."/>
            <person name="Lapidus A."/>
            <person name="Barry K."/>
            <person name="Detter J.C."/>
            <person name="Glavina del Rio T."/>
            <person name="Hammon N."/>
            <person name="Israni S."/>
            <person name="Dalin E."/>
            <person name="Tice H."/>
            <person name="Pitluck S."/>
            <person name="Chain P."/>
            <person name="Malfatti S."/>
            <person name="Shin M."/>
            <person name="Vergez L."/>
            <person name="Schmutz J."/>
            <person name="Larimer F."/>
            <person name="Land M."/>
            <person name="Hauser L."/>
            <person name="Kyrpides N."/>
            <person name="Mikhailova N."/>
            <person name="Romine M.F."/>
            <person name="Serres G."/>
            <person name="Fredrickson J."/>
            <person name="Tiedje J."/>
            <person name="Richardson P."/>
        </authorList>
    </citation>
    <scope>NUCLEOTIDE SEQUENCE [LARGE SCALE GENOMIC DNA]</scope>
    <source>
        <strain evidence="8">ATCC BAA-1088 / PV-4</strain>
    </source>
</reference>
<keyword evidence="4" id="KW-0472">Membrane</keyword>
<evidence type="ECO:0000256" key="2">
    <source>
        <dbReference type="ARBA" id="ARBA00005722"/>
    </source>
</evidence>
<dbReference type="EMBL" id="CP000606">
    <property type="protein sequence ID" value="ABO22769.1"/>
    <property type="molecule type" value="Genomic_DNA"/>
</dbReference>